<dbReference type="Pfam" id="PF01648">
    <property type="entry name" value="ACPS"/>
    <property type="match status" value="1"/>
</dbReference>
<feature type="binding site" evidence="3">
    <location>
        <position position="132"/>
    </location>
    <ligand>
        <name>Mg(2+)</name>
        <dbReference type="ChEBI" id="CHEBI:18420"/>
    </ligand>
</feature>
<comment type="cofactor">
    <cofactor evidence="3">
        <name>Mg(2+)</name>
        <dbReference type="ChEBI" id="CHEBI:18420"/>
    </cofactor>
</comment>
<keyword evidence="1 6" id="KW-0808">Transferase</keyword>
<feature type="binding site" evidence="2">
    <location>
        <position position="180"/>
    </location>
    <ligand>
        <name>CoA</name>
        <dbReference type="ChEBI" id="CHEBI:57287"/>
    </ligand>
</feature>
<dbReference type="GO" id="GO:0009366">
    <property type="term" value="C:enterobactin synthetase complex"/>
    <property type="evidence" value="ECO:0007669"/>
    <property type="project" value="InterPro"/>
</dbReference>
<proteinExistence type="predicted"/>
<protein>
    <submittedName>
        <fullName evidence="6">4'-phosphopantetheinyl transferase</fullName>
    </submittedName>
</protein>
<dbReference type="PRINTS" id="PR01399">
    <property type="entry name" value="ENTSNTHTASED"/>
</dbReference>
<evidence type="ECO:0000313" key="6">
    <source>
        <dbReference type="EMBL" id="GCB94128.1"/>
    </source>
</evidence>
<feature type="binding site" evidence="3">
    <location>
        <position position="133"/>
    </location>
    <ligand>
        <name>Mg(2+)</name>
        <dbReference type="ChEBI" id="CHEBI:18420"/>
    </ligand>
</feature>
<evidence type="ECO:0000256" key="1">
    <source>
        <dbReference type="ARBA" id="ARBA00022679"/>
    </source>
</evidence>
<dbReference type="EMBL" id="BHXC01000007">
    <property type="protein sequence ID" value="GCB94128.1"/>
    <property type="molecule type" value="Genomic_DNA"/>
</dbReference>
<evidence type="ECO:0000256" key="2">
    <source>
        <dbReference type="PIRSR" id="PIRSR603542-1"/>
    </source>
</evidence>
<dbReference type="InterPro" id="IPR041354">
    <property type="entry name" value="4PPT_N"/>
</dbReference>
<evidence type="ECO:0000259" key="4">
    <source>
        <dbReference type="Pfam" id="PF01648"/>
    </source>
</evidence>
<dbReference type="InterPro" id="IPR008278">
    <property type="entry name" value="4-PPantetheinyl_Trfase_dom"/>
</dbReference>
<organism evidence="6 7">
    <name type="scientific">Streptomyces noursei</name>
    <name type="common">Streptomyces albulus</name>
    <dbReference type="NCBI Taxonomy" id="1971"/>
    <lineage>
        <taxon>Bacteria</taxon>
        <taxon>Bacillati</taxon>
        <taxon>Actinomycetota</taxon>
        <taxon>Actinomycetes</taxon>
        <taxon>Kitasatosporales</taxon>
        <taxon>Streptomycetaceae</taxon>
        <taxon>Streptomyces</taxon>
    </lineage>
</organism>
<dbReference type="Proteomes" id="UP000288351">
    <property type="component" value="Unassembled WGS sequence"/>
</dbReference>
<keyword evidence="3" id="KW-0479">Metal-binding</keyword>
<dbReference type="GO" id="GO:0000287">
    <property type="term" value="F:magnesium ion binding"/>
    <property type="evidence" value="ECO:0007669"/>
    <property type="project" value="InterPro"/>
</dbReference>
<dbReference type="SUPFAM" id="SSF56214">
    <property type="entry name" value="4'-phosphopantetheinyl transferase"/>
    <property type="match status" value="1"/>
</dbReference>
<feature type="binding site" evidence="2">
    <location>
        <position position="73"/>
    </location>
    <ligand>
        <name>CoA</name>
        <dbReference type="ChEBI" id="CHEBI:57287"/>
    </ligand>
</feature>
<evidence type="ECO:0000259" key="5">
    <source>
        <dbReference type="Pfam" id="PF17837"/>
    </source>
</evidence>
<feature type="binding site" evidence="2">
    <location>
        <position position="131"/>
    </location>
    <ligand>
        <name>CoA</name>
        <dbReference type="ChEBI" id="CHEBI:57287"/>
    </ligand>
</feature>
<dbReference type="PANTHER" id="PTHR38096">
    <property type="entry name" value="ENTEROBACTIN SYNTHASE COMPONENT D"/>
    <property type="match status" value="1"/>
</dbReference>
<feature type="binding site" evidence="2">
    <location>
        <position position="176"/>
    </location>
    <ligand>
        <name>CoA</name>
        <dbReference type="ChEBI" id="CHEBI:57287"/>
    </ligand>
</feature>
<dbReference type="GO" id="GO:0008897">
    <property type="term" value="F:holo-[acyl-carrier-protein] synthase activity"/>
    <property type="evidence" value="ECO:0007669"/>
    <property type="project" value="InterPro"/>
</dbReference>
<dbReference type="InterPro" id="IPR003542">
    <property type="entry name" value="Enbac_synth_compD-like"/>
</dbReference>
<sequence length="259" mass="27312">MRQGRARQCTGNSQGAGRWHDLRVITQLVPAGVRTHEAFGDTGPEATVVLFAAEQAAVTGVFEERRREFTTVRGCARAALGRIGVRPVPLVPGALGAPGWPAGVVGSMTHCRGYRAAAVARATDFAAVGIDAEPQEPLPRAVADRIVTDTERGWLGEEFPRGAGVPLDRVLFCAKEASYKAFSPWTGARFGFGDYRVRLRADGTFRTVPPDAVLTAAGPWAAGFTGRWSARSGLVFTAVALVANPGAPGQGREPVPGPP</sequence>
<dbReference type="PANTHER" id="PTHR38096:SF1">
    <property type="entry name" value="ENTEROBACTIN SYNTHASE COMPONENT D"/>
    <property type="match status" value="1"/>
</dbReference>
<feature type="binding site" evidence="2">
    <location>
        <position position="65"/>
    </location>
    <ligand>
        <name>CoA</name>
        <dbReference type="ChEBI" id="CHEBI:57287"/>
    </ligand>
</feature>
<keyword evidence="3" id="KW-0460">Magnesium</keyword>
<evidence type="ECO:0000313" key="7">
    <source>
        <dbReference type="Proteomes" id="UP000288351"/>
    </source>
</evidence>
<comment type="caution">
    <text evidence="6">The sequence shown here is derived from an EMBL/GenBank/DDBJ whole genome shotgun (WGS) entry which is preliminary data.</text>
</comment>
<dbReference type="Pfam" id="PF17837">
    <property type="entry name" value="4PPT_N"/>
    <property type="match status" value="1"/>
</dbReference>
<dbReference type="InterPro" id="IPR037143">
    <property type="entry name" value="4-PPantetheinyl_Trfase_dom_sf"/>
</dbReference>
<feature type="domain" description="4'-phosphopantetheinyl transferase N-terminal" evidence="5">
    <location>
        <begin position="54"/>
        <end position="120"/>
    </location>
</feature>
<reference evidence="6 7" key="1">
    <citation type="journal article" date="2019" name="Microbiol. Resour. Announc.">
        <title>Draft Genome Sequence of the Most Traditional epsilon-Poly-l-Lysine Producer, Streptomyces albulus NBRC14147.</title>
        <authorList>
            <person name="Yamanaka K."/>
            <person name="Hamano Y."/>
        </authorList>
    </citation>
    <scope>NUCLEOTIDE SEQUENCE [LARGE SCALE GENOMIC DNA]</scope>
    <source>
        <strain evidence="6 7">NBRC 14147</strain>
    </source>
</reference>
<accession>A0A401R952</accession>
<gene>
    <name evidence="6" type="ORF">SALB_06926</name>
</gene>
<feature type="binding site" evidence="2">
    <location>
        <begin position="109"/>
        <end position="110"/>
    </location>
    <ligand>
        <name>CoA</name>
        <dbReference type="ChEBI" id="CHEBI:57287"/>
    </ligand>
</feature>
<feature type="binding site" evidence="3">
    <location>
        <position position="131"/>
    </location>
    <ligand>
        <name>Mg(2+)</name>
        <dbReference type="ChEBI" id="CHEBI:18420"/>
    </ligand>
</feature>
<dbReference type="GO" id="GO:0005886">
    <property type="term" value="C:plasma membrane"/>
    <property type="evidence" value="ECO:0007669"/>
    <property type="project" value="TreeGrafter"/>
</dbReference>
<dbReference type="AlphaFoldDB" id="A0A401R952"/>
<dbReference type="GO" id="GO:0009239">
    <property type="term" value="P:enterobactin biosynthetic process"/>
    <property type="evidence" value="ECO:0007669"/>
    <property type="project" value="InterPro"/>
</dbReference>
<feature type="domain" description="4'-phosphopantetheinyl transferase" evidence="4">
    <location>
        <begin position="127"/>
        <end position="207"/>
    </location>
</feature>
<evidence type="ECO:0000256" key="3">
    <source>
        <dbReference type="PIRSR" id="PIRSR603542-2"/>
    </source>
</evidence>
<name>A0A401R952_STRNR</name>